<dbReference type="AlphaFoldDB" id="A0AAW2WK43"/>
<name>A0AAW2WK43_9LAMI</name>
<proteinExistence type="predicted"/>
<organism evidence="1">
    <name type="scientific">Sesamum latifolium</name>
    <dbReference type="NCBI Taxonomy" id="2727402"/>
    <lineage>
        <taxon>Eukaryota</taxon>
        <taxon>Viridiplantae</taxon>
        <taxon>Streptophyta</taxon>
        <taxon>Embryophyta</taxon>
        <taxon>Tracheophyta</taxon>
        <taxon>Spermatophyta</taxon>
        <taxon>Magnoliopsida</taxon>
        <taxon>eudicotyledons</taxon>
        <taxon>Gunneridae</taxon>
        <taxon>Pentapetalae</taxon>
        <taxon>asterids</taxon>
        <taxon>lamiids</taxon>
        <taxon>Lamiales</taxon>
        <taxon>Pedaliaceae</taxon>
        <taxon>Sesamum</taxon>
    </lineage>
</organism>
<dbReference type="EMBL" id="JACGWN010000008">
    <property type="protein sequence ID" value="KAL0440186.1"/>
    <property type="molecule type" value="Genomic_DNA"/>
</dbReference>
<reference evidence="1" key="1">
    <citation type="submission" date="2020-06" db="EMBL/GenBank/DDBJ databases">
        <authorList>
            <person name="Li T."/>
            <person name="Hu X."/>
            <person name="Zhang T."/>
            <person name="Song X."/>
            <person name="Zhang H."/>
            <person name="Dai N."/>
            <person name="Sheng W."/>
            <person name="Hou X."/>
            <person name="Wei L."/>
        </authorList>
    </citation>
    <scope>NUCLEOTIDE SEQUENCE</scope>
    <source>
        <strain evidence="1">KEN1</strain>
        <tissue evidence="1">Leaf</tissue>
    </source>
</reference>
<evidence type="ECO:0000313" key="1">
    <source>
        <dbReference type="EMBL" id="KAL0440186.1"/>
    </source>
</evidence>
<sequence length="65" mass="7234">MAALKAPSATQEQCLLPRTLGWDFFKSLAKKPTSKFNALLVRAAKYINMENALASKRVGHIEQTK</sequence>
<accession>A0AAW2WK43</accession>
<protein>
    <submittedName>
        <fullName evidence="1">Uncharacterized protein</fullName>
    </submittedName>
</protein>
<comment type="caution">
    <text evidence="1">The sequence shown here is derived from an EMBL/GenBank/DDBJ whole genome shotgun (WGS) entry which is preliminary data.</text>
</comment>
<reference evidence="1" key="2">
    <citation type="journal article" date="2024" name="Plant">
        <title>Genomic evolution and insights into agronomic trait innovations of Sesamum species.</title>
        <authorList>
            <person name="Miao H."/>
            <person name="Wang L."/>
            <person name="Qu L."/>
            <person name="Liu H."/>
            <person name="Sun Y."/>
            <person name="Le M."/>
            <person name="Wang Q."/>
            <person name="Wei S."/>
            <person name="Zheng Y."/>
            <person name="Lin W."/>
            <person name="Duan Y."/>
            <person name="Cao H."/>
            <person name="Xiong S."/>
            <person name="Wang X."/>
            <person name="Wei L."/>
            <person name="Li C."/>
            <person name="Ma Q."/>
            <person name="Ju M."/>
            <person name="Zhao R."/>
            <person name="Li G."/>
            <person name="Mu C."/>
            <person name="Tian Q."/>
            <person name="Mei H."/>
            <person name="Zhang T."/>
            <person name="Gao T."/>
            <person name="Zhang H."/>
        </authorList>
    </citation>
    <scope>NUCLEOTIDE SEQUENCE</scope>
    <source>
        <strain evidence="1">KEN1</strain>
    </source>
</reference>
<gene>
    <name evidence="1" type="ORF">Slati_2501600</name>
</gene>